<feature type="region of interest" description="Disordered" evidence="1">
    <location>
        <begin position="1"/>
        <end position="22"/>
    </location>
</feature>
<accession>A0A6J4SUN7</accession>
<dbReference type="Pfam" id="PF10098">
    <property type="entry name" value="DUF2336"/>
    <property type="match status" value="1"/>
</dbReference>
<name>A0A6J4SUN7_9SPHN</name>
<sequence>MVMAPRNRPDAENAQDASADGLRVRGESQRLAAAVQDFLLDPAQRLTEQERALMNAMLHGLVERLADEIRVRLPAQLSPQSECDPAELVLELGRGGLLAKPALIALLLRRADLLRLGQAALGTRARDGSSLLQGWVGDEAPDVAAAAMAVALSRGAARDRFGRPGLELADCPAEIAVELAYDVAAALARRCGGRDEELVAAAVDLLARHDEGQRLDALEARLVRALQEAKRLDPTTLLAMAGAGEVGLLCEALARLAGIPGESGWTLFVDGRDGRLALLLRMAEQPRAMAAALLARLAAPLGLGDPVAELDWFDRIGEAEARAARNRLRLPPAYQQAAAALEGHARGRA</sequence>
<dbReference type="AlphaFoldDB" id="A0A6J4SUN7"/>
<evidence type="ECO:0008006" key="3">
    <source>
        <dbReference type="Google" id="ProtNLM"/>
    </source>
</evidence>
<organism evidence="2">
    <name type="scientific">uncultured Sphingomonas sp</name>
    <dbReference type="NCBI Taxonomy" id="158754"/>
    <lineage>
        <taxon>Bacteria</taxon>
        <taxon>Pseudomonadati</taxon>
        <taxon>Pseudomonadota</taxon>
        <taxon>Alphaproteobacteria</taxon>
        <taxon>Sphingomonadales</taxon>
        <taxon>Sphingomonadaceae</taxon>
        <taxon>Sphingomonas</taxon>
        <taxon>environmental samples</taxon>
    </lineage>
</organism>
<reference evidence="2" key="1">
    <citation type="submission" date="2020-02" db="EMBL/GenBank/DDBJ databases">
        <authorList>
            <person name="Meier V. D."/>
        </authorList>
    </citation>
    <scope>NUCLEOTIDE SEQUENCE</scope>
    <source>
        <strain evidence="2">AVDCRST_MAG09</strain>
    </source>
</reference>
<dbReference type="EMBL" id="CADCVZ010000023">
    <property type="protein sequence ID" value="CAA9505904.1"/>
    <property type="molecule type" value="Genomic_DNA"/>
</dbReference>
<gene>
    <name evidence="2" type="ORF">AVDCRST_MAG09-1065</name>
</gene>
<protein>
    <recommendedName>
        <fullName evidence="3">DUF2336 domain-containing protein</fullName>
    </recommendedName>
</protein>
<proteinExistence type="predicted"/>
<evidence type="ECO:0000256" key="1">
    <source>
        <dbReference type="SAM" id="MobiDB-lite"/>
    </source>
</evidence>
<dbReference type="InterPro" id="IPR019285">
    <property type="entry name" value="DUF2336"/>
</dbReference>
<evidence type="ECO:0000313" key="2">
    <source>
        <dbReference type="EMBL" id="CAA9505904.1"/>
    </source>
</evidence>